<proteinExistence type="inferred from homology"/>
<reference evidence="8 9" key="1">
    <citation type="submission" date="2018-06" db="EMBL/GenBank/DDBJ databases">
        <authorList>
            <consortium name="Pathogen Informatics"/>
            <person name="Doyle S."/>
        </authorList>
    </citation>
    <scope>NUCLEOTIDE SEQUENCE [LARGE SCALE GENOMIC DNA]</scope>
    <source>
        <strain evidence="8 9">NCTC11190</strain>
    </source>
</reference>
<keyword evidence="6" id="KW-0472">Membrane</keyword>
<dbReference type="InterPro" id="IPR003423">
    <property type="entry name" value="OMP_efflux"/>
</dbReference>
<accession>A0A379MTM5</accession>
<evidence type="ECO:0000256" key="6">
    <source>
        <dbReference type="ARBA" id="ARBA00023136"/>
    </source>
</evidence>
<evidence type="ECO:0000256" key="4">
    <source>
        <dbReference type="ARBA" id="ARBA00022452"/>
    </source>
</evidence>
<dbReference type="GO" id="GO:0015288">
    <property type="term" value="F:porin activity"/>
    <property type="evidence" value="ECO:0007669"/>
    <property type="project" value="TreeGrafter"/>
</dbReference>
<evidence type="ECO:0000313" key="8">
    <source>
        <dbReference type="EMBL" id="SUE35074.1"/>
    </source>
</evidence>
<protein>
    <submittedName>
        <fullName evidence="8">Outer membrane channel protein</fullName>
    </submittedName>
</protein>
<evidence type="ECO:0000256" key="5">
    <source>
        <dbReference type="ARBA" id="ARBA00022692"/>
    </source>
</evidence>
<dbReference type="SUPFAM" id="SSF56954">
    <property type="entry name" value="Outer membrane efflux proteins (OEP)"/>
    <property type="match status" value="1"/>
</dbReference>
<dbReference type="GO" id="GO:1990281">
    <property type="term" value="C:efflux pump complex"/>
    <property type="evidence" value="ECO:0007669"/>
    <property type="project" value="TreeGrafter"/>
</dbReference>
<evidence type="ECO:0000256" key="2">
    <source>
        <dbReference type="ARBA" id="ARBA00007613"/>
    </source>
</evidence>
<keyword evidence="9" id="KW-1185">Reference proteome</keyword>
<keyword evidence="3" id="KW-0813">Transport</keyword>
<keyword evidence="5" id="KW-0812">Transmembrane</keyword>
<evidence type="ECO:0000256" key="7">
    <source>
        <dbReference type="ARBA" id="ARBA00023237"/>
    </source>
</evidence>
<dbReference type="EMBL" id="UGVL01000001">
    <property type="protein sequence ID" value="SUE35074.1"/>
    <property type="molecule type" value="Genomic_DNA"/>
</dbReference>
<dbReference type="GO" id="GO:0009279">
    <property type="term" value="C:cell outer membrane"/>
    <property type="evidence" value="ECO:0007669"/>
    <property type="project" value="UniProtKB-SubCell"/>
</dbReference>
<name>A0A379MTM5_9BACT</name>
<dbReference type="AlphaFoldDB" id="A0A379MTM5"/>
<comment type="similarity">
    <text evidence="2">Belongs to the outer membrane factor (OMF) (TC 1.B.17) family.</text>
</comment>
<comment type="subcellular location">
    <subcellularLocation>
        <location evidence="1">Cell outer membrane</location>
    </subcellularLocation>
</comment>
<sequence>MNNRVGARWNFRVITARFECRAAPALRRGGLRAGIGRSLPLAIGLFLLSVQVNAQQRMTLDECVDRAVQSNFGIQVAGMQTQQAANNVTVAPFVPTLTGTAQQNRTIEEKTADGRAVNTLGAGVSLTWRLFDGLGMFATHNLQREQLNVSQLQMRDELEVLVSDIMKQYYLLISLHNQVSLARELMDLSQLRYKEALDKAEIGSASKLEMRLAKIDLNADSSNLIKQEEALRVAYIQMNRMMNSPLSDRGYVNDTILLREQLAREDLMRWADENNVSVLMARAGVRIADLDYKLARAARYPTLDFSAGYNINATDRPNFSGTFSNSNGVNWGFDLGVNIFNGLETNRKLKNARLDRSISETSLSDTELAVRSELEQLYINYLNNLQLIDFERENADVARMNLEAAMLRYKVGDLSGIDFRNIQQQYLEAVDRKIDVIYQAKISEVSLLTLAGQL</sequence>
<dbReference type="PANTHER" id="PTHR30026">
    <property type="entry name" value="OUTER MEMBRANE PROTEIN TOLC"/>
    <property type="match status" value="1"/>
</dbReference>
<keyword evidence="7" id="KW-0998">Cell outer membrane</keyword>
<evidence type="ECO:0000256" key="1">
    <source>
        <dbReference type="ARBA" id="ARBA00004442"/>
    </source>
</evidence>
<dbReference type="PANTHER" id="PTHR30026:SF20">
    <property type="entry name" value="OUTER MEMBRANE PROTEIN TOLC"/>
    <property type="match status" value="1"/>
</dbReference>
<organism evidence="8 9">
    <name type="scientific">Rikenella microfusus</name>
    <dbReference type="NCBI Taxonomy" id="28139"/>
    <lineage>
        <taxon>Bacteria</taxon>
        <taxon>Pseudomonadati</taxon>
        <taxon>Bacteroidota</taxon>
        <taxon>Bacteroidia</taxon>
        <taxon>Bacteroidales</taxon>
        <taxon>Rikenellaceae</taxon>
        <taxon>Rikenella</taxon>
    </lineage>
</organism>
<keyword evidence="4" id="KW-1134">Transmembrane beta strand</keyword>
<dbReference type="STRING" id="880526.GCA_000427365_01501"/>
<gene>
    <name evidence="8" type="ORF">NCTC11190_02319</name>
</gene>
<dbReference type="Proteomes" id="UP000255233">
    <property type="component" value="Unassembled WGS sequence"/>
</dbReference>
<evidence type="ECO:0000313" key="9">
    <source>
        <dbReference type="Proteomes" id="UP000255233"/>
    </source>
</evidence>
<dbReference type="Pfam" id="PF02321">
    <property type="entry name" value="OEP"/>
    <property type="match status" value="2"/>
</dbReference>
<dbReference type="GO" id="GO:0015562">
    <property type="term" value="F:efflux transmembrane transporter activity"/>
    <property type="evidence" value="ECO:0007669"/>
    <property type="project" value="InterPro"/>
</dbReference>
<dbReference type="Gene3D" id="1.20.1600.10">
    <property type="entry name" value="Outer membrane efflux proteins (OEP)"/>
    <property type="match status" value="1"/>
</dbReference>
<evidence type="ECO:0000256" key="3">
    <source>
        <dbReference type="ARBA" id="ARBA00022448"/>
    </source>
</evidence>
<dbReference type="InterPro" id="IPR051906">
    <property type="entry name" value="TolC-like"/>
</dbReference>